<dbReference type="GO" id="GO:0005886">
    <property type="term" value="C:plasma membrane"/>
    <property type="evidence" value="ECO:0007669"/>
    <property type="project" value="TreeGrafter"/>
</dbReference>
<dbReference type="Pfam" id="PF00613">
    <property type="entry name" value="PI3Ka"/>
    <property type="match status" value="1"/>
</dbReference>
<evidence type="ECO:0000259" key="11">
    <source>
        <dbReference type="PROSITE" id="PS50195"/>
    </source>
</evidence>
<keyword evidence="4" id="KW-0067">ATP-binding</keyword>
<dbReference type="FunFam" id="3.30.1520.10:FF:000006">
    <property type="entry name" value="Phosphatidylinositol 4-phosphate 3-kinase C2 domain-containing subunit alpha"/>
    <property type="match status" value="1"/>
</dbReference>
<dbReference type="InterPro" id="IPR036871">
    <property type="entry name" value="PX_dom_sf"/>
</dbReference>
<dbReference type="Proteomes" id="UP001154078">
    <property type="component" value="Chromosome 6"/>
</dbReference>
<gene>
    <name evidence="16" type="ORF">MELIAE_LOCUS8903</name>
</gene>
<proteinExistence type="inferred from homology"/>
<dbReference type="InterPro" id="IPR002420">
    <property type="entry name" value="PI3K-type_C2_dom"/>
</dbReference>
<dbReference type="Pfam" id="PF00168">
    <property type="entry name" value="C2"/>
    <property type="match status" value="1"/>
</dbReference>
<evidence type="ECO:0000259" key="10">
    <source>
        <dbReference type="PROSITE" id="PS50004"/>
    </source>
</evidence>
<dbReference type="InterPro" id="IPR015433">
    <property type="entry name" value="PI3/4_kinase"/>
</dbReference>
<dbReference type="PROSITE" id="PS51545">
    <property type="entry name" value="PIK_HELICAL"/>
    <property type="match status" value="1"/>
</dbReference>
<feature type="domain" description="C2" evidence="10">
    <location>
        <begin position="1482"/>
        <end position="1605"/>
    </location>
</feature>
<dbReference type="GO" id="GO:0005942">
    <property type="term" value="C:phosphatidylinositol 3-kinase complex"/>
    <property type="evidence" value="ECO:0007669"/>
    <property type="project" value="TreeGrafter"/>
</dbReference>
<feature type="domain" description="PI3K-RBD" evidence="14">
    <location>
        <begin position="366"/>
        <end position="454"/>
    </location>
</feature>
<evidence type="ECO:0000256" key="6">
    <source>
        <dbReference type="ARBA" id="ARBA00023985"/>
    </source>
</evidence>
<dbReference type="GO" id="GO:0016477">
    <property type="term" value="P:cell migration"/>
    <property type="evidence" value="ECO:0007669"/>
    <property type="project" value="TreeGrafter"/>
</dbReference>
<comment type="catalytic activity">
    <reaction evidence="6">
        <text>a 1,2-diacyl-sn-glycero-3-phospho-(1D-myo-inositol) + ATP = a 1,2-diacyl-sn-glycero-3-phospho-(1D-myo-inositol-3-phosphate) + ADP + H(+)</text>
        <dbReference type="Rhea" id="RHEA:12709"/>
        <dbReference type="ChEBI" id="CHEBI:15378"/>
        <dbReference type="ChEBI" id="CHEBI:30616"/>
        <dbReference type="ChEBI" id="CHEBI:57880"/>
        <dbReference type="ChEBI" id="CHEBI:58088"/>
        <dbReference type="ChEBI" id="CHEBI:456216"/>
        <dbReference type="EC" id="2.7.1.137"/>
    </reaction>
    <physiologicalReaction direction="left-to-right" evidence="6">
        <dbReference type="Rhea" id="RHEA:12710"/>
    </physiologicalReaction>
</comment>
<dbReference type="PROSITE" id="PS00916">
    <property type="entry name" value="PI3_4_KINASE_2"/>
    <property type="match status" value="1"/>
</dbReference>
<dbReference type="Pfam" id="PF00454">
    <property type="entry name" value="PI3_PI4_kinase"/>
    <property type="match status" value="1"/>
</dbReference>
<dbReference type="PROSITE" id="PS50195">
    <property type="entry name" value="PX"/>
    <property type="match status" value="1"/>
</dbReference>
<dbReference type="InterPro" id="IPR000403">
    <property type="entry name" value="PI3/4_kinase_cat_dom"/>
</dbReference>
<dbReference type="GO" id="GO:0048015">
    <property type="term" value="P:phosphatidylinositol-mediated signaling"/>
    <property type="evidence" value="ECO:0007669"/>
    <property type="project" value="TreeGrafter"/>
</dbReference>
<keyword evidence="3" id="KW-0418">Kinase</keyword>
<comment type="similarity">
    <text evidence="8">Belongs to the PI3/PI4-kinase family.</text>
</comment>
<dbReference type="SUPFAM" id="SSF49562">
    <property type="entry name" value="C2 domain (Calcium/lipid-binding domain, CaLB)"/>
    <property type="match status" value="2"/>
</dbReference>
<dbReference type="Gene3D" id="2.60.40.150">
    <property type="entry name" value="C2 domain"/>
    <property type="match status" value="2"/>
</dbReference>
<protein>
    <recommendedName>
        <fullName evidence="18">Phosphatidylinositol-4-phosphate 3-kinase</fullName>
    </recommendedName>
</protein>
<dbReference type="PANTHER" id="PTHR10048">
    <property type="entry name" value="PHOSPHATIDYLINOSITOL KINASE"/>
    <property type="match status" value="1"/>
</dbReference>
<dbReference type="SMART" id="SM00145">
    <property type="entry name" value="PI3Ka"/>
    <property type="match status" value="1"/>
</dbReference>
<dbReference type="CDD" id="cd05166">
    <property type="entry name" value="PI3Kc_II"/>
    <property type="match status" value="1"/>
</dbReference>
<evidence type="ECO:0008006" key="18">
    <source>
        <dbReference type="Google" id="ProtNLM"/>
    </source>
</evidence>
<evidence type="ECO:0000313" key="16">
    <source>
        <dbReference type="EMBL" id="CAH0558609.1"/>
    </source>
</evidence>
<organism evidence="16 17">
    <name type="scientific">Brassicogethes aeneus</name>
    <name type="common">Rape pollen beetle</name>
    <name type="synonym">Meligethes aeneus</name>
    <dbReference type="NCBI Taxonomy" id="1431903"/>
    <lineage>
        <taxon>Eukaryota</taxon>
        <taxon>Metazoa</taxon>
        <taxon>Ecdysozoa</taxon>
        <taxon>Arthropoda</taxon>
        <taxon>Hexapoda</taxon>
        <taxon>Insecta</taxon>
        <taxon>Pterygota</taxon>
        <taxon>Neoptera</taxon>
        <taxon>Endopterygota</taxon>
        <taxon>Coleoptera</taxon>
        <taxon>Polyphaga</taxon>
        <taxon>Cucujiformia</taxon>
        <taxon>Nitidulidae</taxon>
        <taxon>Meligethinae</taxon>
        <taxon>Brassicogethes</taxon>
    </lineage>
</organism>
<evidence type="ECO:0000256" key="8">
    <source>
        <dbReference type="PROSITE-ProRule" id="PRU00880"/>
    </source>
</evidence>
<dbReference type="PROSITE" id="PS51546">
    <property type="entry name" value="PI3K_RBD"/>
    <property type="match status" value="1"/>
</dbReference>
<dbReference type="InterPro" id="IPR011009">
    <property type="entry name" value="Kinase-like_dom_sf"/>
</dbReference>
<keyword evidence="2" id="KW-0547">Nucleotide-binding</keyword>
<feature type="region of interest" description="Disordered" evidence="9">
    <location>
        <begin position="42"/>
        <end position="114"/>
    </location>
</feature>
<dbReference type="InterPro" id="IPR018936">
    <property type="entry name" value="PI3/4_kinase_CS"/>
</dbReference>
<dbReference type="SMART" id="SM00239">
    <property type="entry name" value="C2"/>
    <property type="match status" value="1"/>
</dbReference>
<dbReference type="InterPro" id="IPR001683">
    <property type="entry name" value="PX_dom"/>
</dbReference>
<dbReference type="InterPro" id="IPR035892">
    <property type="entry name" value="C2_domain_sf"/>
</dbReference>
<dbReference type="Pfam" id="PF00792">
    <property type="entry name" value="PI3K_C2"/>
    <property type="match status" value="1"/>
</dbReference>
<dbReference type="GO" id="GO:0035091">
    <property type="term" value="F:phosphatidylinositol binding"/>
    <property type="evidence" value="ECO:0007669"/>
    <property type="project" value="InterPro"/>
</dbReference>
<dbReference type="InterPro" id="IPR000341">
    <property type="entry name" value="PI3K_Ras-bd_dom"/>
</dbReference>
<dbReference type="PROSITE" id="PS50004">
    <property type="entry name" value="C2"/>
    <property type="match status" value="1"/>
</dbReference>
<evidence type="ECO:0000259" key="15">
    <source>
        <dbReference type="PROSITE" id="PS51547"/>
    </source>
</evidence>
<dbReference type="SMART" id="SM00146">
    <property type="entry name" value="PI3Kc"/>
    <property type="match status" value="1"/>
</dbReference>
<dbReference type="GO" id="GO:0043491">
    <property type="term" value="P:phosphatidylinositol 3-kinase/protein kinase B signal transduction"/>
    <property type="evidence" value="ECO:0007669"/>
    <property type="project" value="TreeGrafter"/>
</dbReference>
<evidence type="ECO:0000256" key="9">
    <source>
        <dbReference type="SAM" id="MobiDB-lite"/>
    </source>
</evidence>
<dbReference type="InterPro" id="IPR042236">
    <property type="entry name" value="PI3K_accessory_sf"/>
</dbReference>
<dbReference type="Gene3D" id="1.25.40.70">
    <property type="entry name" value="Phosphatidylinositol 3-kinase, accessory domain (PIK)"/>
    <property type="match status" value="1"/>
</dbReference>
<evidence type="ECO:0000256" key="5">
    <source>
        <dbReference type="ARBA" id="ARBA00023098"/>
    </source>
</evidence>
<dbReference type="SMART" id="SM00144">
    <property type="entry name" value="PI3K_rbd"/>
    <property type="match status" value="1"/>
</dbReference>
<feature type="compositionally biased region" description="Polar residues" evidence="9">
    <location>
        <begin position="55"/>
        <end position="82"/>
    </location>
</feature>
<dbReference type="Gene3D" id="3.30.1010.10">
    <property type="entry name" value="Phosphatidylinositol 3-kinase Catalytic Subunit, Chain A, domain 4"/>
    <property type="match status" value="1"/>
</dbReference>
<dbReference type="InterPro" id="IPR016024">
    <property type="entry name" value="ARM-type_fold"/>
</dbReference>
<dbReference type="Pfam" id="PF00794">
    <property type="entry name" value="PI3K_rbd"/>
    <property type="match status" value="1"/>
</dbReference>
<dbReference type="InterPro" id="IPR000008">
    <property type="entry name" value="C2_dom"/>
</dbReference>
<name>A0A9P0BAB5_BRAAE</name>
<dbReference type="OrthoDB" id="6729822at2759"/>
<sequence>MSNNDKQYEEDLERAQALSLESLALEQFKNKRLQELNYATQEISKDKNTAVVRASSMNESDFSQKYDQYSSRPRPGTSSSNKIGLLIDPPPSSQKKSVPTSNDSESPDLISFSTTPHNTKKIINISNQQTFISKKILHNVHSNIITNQSQLDNSLVQDLYRTNLNSFSEILPNKKQIFSTLPRNQVPPLPLSLKSKTECEKKVSNNLIDLSSDKNNVRVSILEEFDPLLSSSSYRTMSQDICVVEDAASVSDSVYEEYDPYDYIHAGYNGTSVLESINTLIVKPDNLPHSPIPVSIKPDMEIIKGDWSLLEKLIKHDDILRQIKDPDLIEFYAMVYKLRNEYDYSDINRNIGLVISPMITIKCPEGLSVKLCVHPDYEEADFEKPVYFTCDVTTSIEHITLQLICELEAPSKDKYTLKVKGYDEYLVPTSLLSDYEYVHNCIKLEEDIVLILIPDNKIEKFFLRTKQDDTRDKDVQFNDILSYDLEQHINYESLTILIDTLENEMKKLDIPEIKAIQPQKVIQSVKCIVNLLGNLCTLDVIDSIEELQNICDSKSLESVKTGCNKIRIAIQCLLEMYSKAFLVNFKVTNLEIKSDITYVQDVLDPILIKVCLICRPLIKWKYHSYYVDARICHGSKELAKIAYDDPKYKKEHDMWPDRIVIDLWFQFDNIKINSLARESRLVLVIHGRILDETDNENNIPKFLEEEIGWASVQFFDFDGKFKNGKMLLTIWSSESNGLHGPAPASLSGMNPTIEVDIIALSNIKYPKVKPSTFDSKMCDFNSLDKQTQEIILDACNKNMLCKLQPDVRELIWDKRHYLYKIPTALPKVLLAATTWSYFEVSELHGMLKNWTNLNPVQAMELLLPTYPDIEVRTLAVKLICGFHIDELIYYLPQLVVALRFETYNTSSLAHMLLEFSLRSPRFSHYLFWILSHKLSSIEEIEDLKEASENLEIRNLQRLKLMYKGLIVLCGEALRNSFLRQQVLVKKLNNAALVVQHKKDQTKKCLVSELNIVDEFLNNNSLSLPLSPSMRVIGLQVSTSSYIPSFTMPLKLNFIMKDKSIKPAIFKVGDDLQQDMLTLQMIKLMDKLWLHQGLDLKMVTFSCVPTGFKKGMIEMVVNSETLRKIQIEHGLTGSLKDKPIAEWLEKHNSTELEYERAVQNFTASCAGYCVATYVLGICDRHNDNIMLKTSGHLFHIDFGKFLGDTQMFGNFKRDRVPFVLTSDMAYVINGGDKPTEKFHKFVDLCCQAFNIIRNNANIFLCIFTMMASSGISGVTANSVSYLKEALLLEVSNPEAAATFARMIQSSLKSWFTQVNFFLHNIAQLKFTFDNNEGSLLTFVSKVYSMNTDDRIVQVTVAGCTKRYDPDKYYVYLLRVFRENQNDSTIIQRTYKEFCELHQKLCMFFPLAAKIHSLSTGLYMGRSNIKQVAQKRLIEISKFVASLFECAFEICHSDLVYTFFHPLLRDQQDYDLKKYKDRVNVKHTPGKLSGQIKFSLEFSKQGFSVMIHHVRGLPKLLNGQEPSTYVKVYLKPDENKDTKRKTKVVKKNCHPSFMEMLVYRLPKDKIQSKTLQATVWNYDALQENEFMGGVELDLCNFDFQCEITEWYPLKNVLK</sequence>
<dbReference type="Pfam" id="PF00787">
    <property type="entry name" value="PX"/>
    <property type="match status" value="1"/>
</dbReference>
<keyword evidence="1" id="KW-0808">Transferase</keyword>
<dbReference type="SUPFAM" id="SSF54236">
    <property type="entry name" value="Ubiquitin-like"/>
    <property type="match status" value="1"/>
</dbReference>
<evidence type="ECO:0000256" key="3">
    <source>
        <dbReference type="ARBA" id="ARBA00022777"/>
    </source>
</evidence>
<feature type="domain" description="PX" evidence="11">
    <location>
        <begin position="1348"/>
        <end position="1465"/>
    </location>
</feature>
<dbReference type="InterPro" id="IPR036940">
    <property type="entry name" value="PI3/4_kinase_cat_sf"/>
</dbReference>
<dbReference type="SUPFAM" id="SSF48371">
    <property type="entry name" value="ARM repeat"/>
    <property type="match status" value="1"/>
</dbReference>
<evidence type="ECO:0000313" key="17">
    <source>
        <dbReference type="Proteomes" id="UP001154078"/>
    </source>
</evidence>
<dbReference type="Gene3D" id="3.30.1520.10">
    <property type="entry name" value="Phox-like domain"/>
    <property type="match status" value="1"/>
</dbReference>
<dbReference type="Gene3D" id="3.10.20.90">
    <property type="entry name" value="Phosphatidylinositol 3-kinase Catalytic Subunit, Chain A, domain 1"/>
    <property type="match status" value="1"/>
</dbReference>
<accession>A0A9P0BAB5</accession>
<keyword evidence="5" id="KW-0443">Lipid metabolism</keyword>
<dbReference type="EMBL" id="OV121137">
    <property type="protein sequence ID" value="CAH0558609.1"/>
    <property type="molecule type" value="Genomic_DNA"/>
</dbReference>
<dbReference type="FunFam" id="3.30.1010.10:FF:000001">
    <property type="entry name" value="Phosphatidylinositol 4-phosphate 3-kinase C2 domain-containing subunit beta"/>
    <property type="match status" value="1"/>
</dbReference>
<evidence type="ECO:0000256" key="4">
    <source>
        <dbReference type="ARBA" id="ARBA00022840"/>
    </source>
</evidence>
<dbReference type="PROSITE" id="PS50290">
    <property type="entry name" value="PI3_4_KINASE_3"/>
    <property type="match status" value="1"/>
</dbReference>
<feature type="domain" description="PI3K/PI4K catalytic" evidence="12">
    <location>
        <begin position="1035"/>
        <end position="1310"/>
    </location>
</feature>
<evidence type="ECO:0000259" key="13">
    <source>
        <dbReference type="PROSITE" id="PS51545"/>
    </source>
</evidence>
<dbReference type="FunFam" id="1.10.1070.11:FF:000003">
    <property type="entry name" value="Phosphatidylinositol 4-phosphate 3-kinase C2 domain-containing subunit beta"/>
    <property type="match status" value="1"/>
</dbReference>
<dbReference type="GO" id="GO:0005737">
    <property type="term" value="C:cytoplasm"/>
    <property type="evidence" value="ECO:0007669"/>
    <property type="project" value="TreeGrafter"/>
</dbReference>
<dbReference type="PANTHER" id="PTHR10048:SF14">
    <property type="entry name" value="LD28067P"/>
    <property type="match status" value="1"/>
</dbReference>
<evidence type="ECO:0000259" key="12">
    <source>
        <dbReference type="PROSITE" id="PS50290"/>
    </source>
</evidence>
<reference evidence="16" key="1">
    <citation type="submission" date="2021-12" db="EMBL/GenBank/DDBJ databases">
        <authorList>
            <person name="King R."/>
        </authorList>
    </citation>
    <scope>NUCLEOTIDE SEQUENCE</scope>
</reference>
<dbReference type="InterPro" id="IPR029071">
    <property type="entry name" value="Ubiquitin-like_domsf"/>
</dbReference>
<evidence type="ECO:0000256" key="2">
    <source>
        <dbReference type="ARBA" id="ARBA00022741"/>
    </source>
</evidence>
<comment type="catalytic activity">
    <reaction evidence="7">
        <text>a 1,2-diacyl-sn-glycero-3-phospho-(1D-myo-inositol 4-phosphate) + ATP = a 1,2-diacyl-sn-glycero-3-phospho-(1D-myo-inositol-3,4-bisphosphate) + ADP + H(+)</text>
        <dbReference type="Rhea" id="RHEA:18373"/>
        <dbReference type="ChEBI" id="CHEBI:15378"/>
        <dbReference type="ChEBI" id="CHEBI:30616"/>
        <dbReference type="ChEBI" id="CHEBI:57658"/>
        <dbReference type="ChEBI" id="CHEBI:58178"/>
        <dbReference type="ChEBI" id="CHEBI:456216"/>
        <dbReference type="EC" id="2.7.1.154"/>
    </reaction>
    <physiologicalReaction direction="left-to-right" evidence="7">
        <dbReference type="Rhea" id="RHEA:18374"/>
    </physiologicalReaction>
</comment>
<dbReference type="GO" id="GO:0035005">
    <property type="term" value="F:1-phosphatidylinositol-4-phosphate 3-kinase activity"/>
    <property type="evidence" value="ECO:0007669"/>
    <property type="project" value="UniProtKB-EC"/>
</dbReference>
<keyword evidence="17" id="KW-1185">Reference proteome</keyword>
<dbReference type="SMART" id="SM00312">
    <property type="entry name" value="PX"/>
    <property type="match status" value="1"/>
</dbReference>
<dbReference type="SUPFAM" id="SSF56112">
    <property type="entry name" value="Protein kinase-like (PK-like)"/>
    <property type="match status" value="1"/>
</dbReference>
<feature type="domain" description="C2 PI3K-type" evidence="15">
    <location>
        <begin position="602"/>
        <end position="766"/>
    </location>
</feature>
<evidence type="ECO:0000256" key="7">
    <source>
        <dbReference type="ARBA" id="ARBA00029297"/>
    </source>
</evidence>
<dbReference type="Gene3D" id="1.10.1070.11">
    <property type="entry name" value="Phosphatidylinositol 3-/4-kinase, catalytic domain"/>
    <property type="match status" value="1"/>
</dbReference>
<dbReference type="PROSITE" id="PS51547">
    <property type="entry name" value="C2_PI3K"/>
    <property type="match status" value="1"/>
</dbReference>
<dbReference type="InterPro" id="IPR001263">
    <property type="entry name" value="PI3K_accessory_dom"/>
</dbReference>
<dbReference type="GO" id="GO:0005524">
    <property type="term" value="F:ATP binding"/>
    <property type="evidence" value="ECO:0007669"/>
    <property type="project" value="UniProtKB-KW"/>
</dbReference>
<feature type="compositionally biased region" description="Polar residues" evidence="9">
    <location>
        <begin position="93"/>
        <end position="104"/>
    </location>
</feature>
<feature type="domain" description="PIK helical" evidence="13">
    <location>
        <begin position="777"/>
        <end position="958"/>
    </location>
</feature>
<dbReference type="SUPFAM" id="SSF64268">
    <property type="entry name" value="PX domain"/>
    <property type="match status" value="1"/>
</dbReference>
<evidence type="ECO:0000259" key="14">
    <source>
        <dbReference type="PROSITE" id="PS51546"/>
    </source>
</evidence>
<dbReference type="GO" id="GO:0016303">
    <property type="term" value="F:1-phosphatidylinositol-3-kinase activity"/>
    <property type="evidence" value="ECO:0007669"/>
    <property type="project" value="UniProtKB-EC"/>
</dbReference>
<evidence type="ECO:0000256" key="1">
    <source>
        <dbReference type="ARBA" id="ARBA00022679"/>
    </source>
</evidence>